<reference evidence="2 3" key="1">
    <citation type="journal article" date="2020" name="Nature">
        <title>Six reference-quality genomes reveal evolution of bat adaptations.</title>
        <authorList>
            <person name="Jebb D."/>
            <person name="Huang Z."/>
            <person name="Pippel M."/>
            <person name="Hughes G.M."/>
            <person name="Lavrichenko K."/>
            <person name="Devanna P."/>
            <person name="Winkler S."/>
            <person name="Jermiin L.S."/>
            <person name="Skirmuntt E.C."/>
            <person name="Katzourakis A."/>
            <person name="Burkitt-Gray L."/>
            <person name="Ray D.A."/>
            <person name="Sullivan K.A.M."/>
            <person name="Roscito J.G."/>
            <person name="Kirilenko B.M."/>
            <person name="Davalos L.M."/>
            <person name="Corthals A.P."/>
            <person name="Power M.L."/>
            <person name="Jones G."/>
            <person name="Ransome R.D."/>
            <person name="Dechmann D.K.N."/>
            <person name="Locatelli A.G."/>
            <person name="Puechmaille S.J."/>
            <person name="Fedrigo O."/>
            <person name="Jarvis E.D."/>
            <person name="Hiller M."/>
            <person name="Vernes S.C."/>
            <person name="Myers E.W."/>
            <person name="Teeling E.C."/>
        </authorList>
    </citation>
    <scope>NUCLEOTIDE SEQUENCE [LARGE SCALE GENOMIC DNA]</scope>
    <source>
        <strain evidence="2">Bat1K_MPI-CBG_1</strain>
    </source>
</reference>
<dbReference type="AlphaFoldDB" id="A0A834EBB8"/>
<protein>
    <submittedName>
        <fullName evidence="2">Uncharacterized protein</fullName>
    </submittedName>
</protein>
<organism evidence="2 3">
    <name type="scientific">Phyllostomus discolor</name>
    <name type="common">pale spear-nosed bat</name>
    <dbReference type="NCBI Taxonomy" id="89673"/>
    <lineage>
        <taxon>Eukaryota</taxon>
        <taxon>Metazoa</taxon>
        <taxon>Chordata</taxon>
        <taxon>Craniata</taxon>
        <taxon>Vertebrata</taxon>
        <taxon>Euteleostomi</taxon>
        <taxon>Mammalia</taxon>
        <taxon>Eutheria</taxon>
        <taxon>Laurasiatheria</taxon>
        <taxon>Chiroptera</taxon>
        <taxon>Yangochiroptera</taxon>
        <taxon>Phyllostomidae</taxon>
        <taxon>Phyllostominae</taxon>
        <taxon>Phyllostomus</taxon>
    </lineage>
</organism>
<name>A0A834EBB8_9CHIR</name>
<accession>A0A834EBB8</accession>
<dbReference type="Proteomes" id="UP000664940">
    <property type="component" value="Unassembled WGS sequence"/>
</dbReference>
<evidence type="ECO:0000256" key="1">
    <source>
        <dbReference type="SAM" id="MobiDB-lite"/>
    </source>
</evidence>
<proteinExistence type="predicted"/>
<evidence type="ECO:0000313" key="3">
    <source>
        <dbReference type="Proteomes" id="UP000664940"/>
    </source>
</evidence>
<feature type="region of interest" description="Disordered" evidence="1">
    <location>
        <begin position="66"/>
        <end position="131"/>
    </location>
</feature>
<sequence>MEGASLRVGAGSGVVRRAWVQRVTLWRIGGWRDRMPRRGIRRRLGEWRGKDAGNVSAKGTHPLCGMGLWAPQEGSHSREQDWAIQRRQVETPHPANSGSGSNLGKGDWDREPEGSCGPWATQLPTNKGETQMSSLMQPVYFELG</sequence>
<feature type="compositionally biased region" description="Polar residues" evidence="1">
    <location>
        <begin position="122"/>
        <end position="131"/>
    </location>
</feature>
<evidence type="ECO:0000313" key="2">
    <source>
        <dbReference type="EMBL" id="KAF6114580.1"/>
    </source>
</evidence>
<comment type="caution">
    <text evidence="2">The sequence shown here is derived from an EMBL/GenBank/DDBJ whole genome shotgun (WGS) entry which is preliminary data.</text>
</comment>
<dbReference type="EMBL" id="JABVXQ010000004">
    <property type="protein sequence ID" value="KAF6114580.1"/>
    <property type="molecule type" value="Genomic_DNA"/>
</dbReference>
<gene>
    <name evidence="2" type="ORF">HJG60_010545</name>
</gene>